<feature type="transmembrane region" description="Helical" evidence="1">
    <location>
        <begin position="5"/>
        <end position="24"/>
    </location>
</feature>
<proteinExistence type="predicted"/>
<feature type="transmembrane region" description="Helical" evidence="1">
    <location>
        <begin position="30"/>
        <end position="47"/>
    </location>
</feature>
<evidence type="ECO:0000313" key="3">
    <source>
        <dbReference type="Proteomes" id="UP001157125"/>
    </source>
</evidence>
<evidence type="ECO:0000256" key="1">
    <source>
        <dbReference type="SAM" id="Phobius"/>
    </source>
</evidence>
<accession>A0ABQ6IFA6</accession>
<organism evidence="2 3">
    <name type="scientific">Demequina litorisediminis</name>
    <dbReference type="NCBI Taxonomy" id="1849022"/>
    <lineage>
        <taxon>Bacteria</taxon>
        <taxon>Bacillati</taxon>
        <taxon>Actinomycetota</taxon>
        <taxon>Actinomycetes</taxon>
        <taxon>Micrococcales</taxon>
        <taxon>Demequinaceae</taxon>
        <taxon>Demequina</taxon>
    </lineage>
</organism>
<reference evidence="3" key="1">
    <citation type="journal article" date="2019" name="Int. J. Syst. Evol. Microbiol.">
        <title>The Global Catalogue of Microorganisms (GCM) 10K type strain sequencing project: providing services to taxonomists for standard genome sequencing and annotation.</title>
        <authorList>
            <consortium name="The Broad Institute Genomics Platform"/>
            <consortium name="The Broad Institute Genome Sequencing Center for Infectious Disease"/>
            <person name="Wu L."/>
            <person name="Ma J."/>
        </authorList>
    </citation>
    <scope>NUCLEOTIDE SEQUENCE [LARGE SCALE GENOMIC DNA]</scope>
    <source>
        <strain evidence="3">NBRC 112299</strain>
    </source>
</reference>
<protein>
    <recommendedName>
        <fullName evidence="4">Phage holin family protein</fullName>
    </recommendedName>
</protein>
<keyword evidence="1" id="KW-0472">Membrane</keyword>
<dbReference type="PANTHER" id="PTHR37309">
    <property type="entry name" value="SLR0284 PROTEIN"/>
    <property type="match status" value="1"/>
</dbReference>
<gene>
    <name evidence="2" type="ORF">GCM10025876_20410</name>
</gene>
<dbReference type="PANTHER" id="PTHR37309:SF1">
    <property type="entry name" value="SLR0284 PROTEIN"/>
    <property type="match status" value="1"/>
</dbReference>
<sequence length="97" mass="10666">MLNVIAMAVGVWVATLLPLDIAVTGGEGEWWTRLLVFGAVGVILRLLNQVIKPILQILALPITILTLGLFALVVNWFVLWLAAWVTTWFGGIEPGDW</sequence>
<dbReference type="EMBL" id="BSUN01000001">
    <property type="protein sequence ID" value="GMA35837.1"/>
    <property type="molecule type" value="Genomic_DNA"/>
</dbReference>
<evidence type="ECO:0008006" key="4">
    <source>
        <dbReference type="Google" id="ProtNLM"/>
    </source>
</evidence>
<feature type="transmembrane region" description="Helical" evidence="1">
    <location>
        <begin position="59"/>
        <end position="83"/>
    </location>
</feature>
<name>A0ABQ6IFA6_9MICO</name>
<dbReference type="Proteomes" id="UP001157125">
    <property type="component" value="Unassembled WGS sequence"/>
</dbReference>
<dbReference type="Pfam" id="PF04020">
    <property type="entry name" value="Phage_holin_4_2"/>
    <property type="match status" value="1"/>
</dbReference>
<keyword evidence="3" id="KW-1185">Reference proteome</keyword>
<dbReference type="InterPro" id="IPR007165">
    <property type="entry name" value="Phage_holin_4_2"/>
</dbReference>
<evidence type="ECO:0000313" key="2">
    <source>
        <dbReference type="EMBL" id="GMA35837.1"/>
    </source>
</evidence>
<keyword evidence="1" id="KW-1133">Transmembrane helix</keyword>
<comment type="caution">
    <text evidence="2">The sequence shown here is derived from an EMBL/GenBank/DDBJ whole genome shotgun (WGS) entry which is preliminary data.</text>
</comment>
<keyword evidence="1" id="KW-0812">Transmembrane</keyword>